<sequence>MVKDIQQLKDDRISYLNKLLPQDENGYFLDISNQKISYGNNPQLSYINTKLPLKEEHIIEIQKCSTDIIYFVENYVKIRSLDEGLVYPDLRDYQKELIQQYYENRFNIVLAGRQSGKSVTTLLYILWKLCFYPDTIVGICANKFTMAAENLQRLMDMYADLPIWLKPSVKVYNKESFVNEIGCKAYISATTPDAFRGLSINLIFIDECVAGDTKITVRNKKTGVIEDITMEELYNRIG</sequence>
<dbReference type="EMBL" id="KX229736">
    <property type="protein sequence ID" value="ANH51261.1"/>
    <property type="molecule type" value="Genomic_DNA"/>
</dbReference>
<proteinExistence type="predicted"/>
<dbReference type="Proteomes" id="UP000221511">
    <property type="component" value="Segment"/>
</dbReference>
<dbReference type="SUPFAM" id="SSF52540">
    <property type="entry name" value="P-loop containing nucleoside triphosphate hydrolases"/>
    <property type="match status" value="1"/>
</dbReference>
<evidence type="ECO:0000313" key="2">
    <source>
        <dbReference type="Proteomes" id="UP000221511"/>
    </source>
</evidence>
<dbReference type="Pfam" id="PF03237">
    <property type="entry name" value="Terminase_6N"/>
    <property type="match status" value="1"/>
</dbReference>
<name>A0A1B0XVV7_9CAUD</name>
<gene>
    <name evidence="1" type="ORF">PC5_00142</name>
</gene>
<reference evidence="1 2" key="1">
    <citation type="submission" date="2016-05" db="EMBL/GenBank/DDBJ databases">
        <title>Campylobacter bacteriophages isolated in Slovenia.</title>
        <authorList>
            <person name="Janez N."/>
            <person name="Peterka M."/>
            <person name="Accetto T."/>
        </authorList>
    </citation>
    <scope>NUCLEOTIDE SEQUENCE [LARGE SCALE GENOMIC DNA]</scope>
</reference>
<organism evidence="1 2">
    <name type="scientific">Campylobacter phage PC5</name>
    <dbReference type="NCBI Taxonomy" id="1541690"/>
    <lineage>
        <taxon>Viruses</taxon>
        <taxon>Duplodnaviria</taxon>
        <taxon>Heunggongvirae</taxon>
        <taxon>Uroviricota</taxon>
        <taxon>Caudoviricetes</taxon>
        <taxon>Connertonviridae</taxon>
        <taxon>Fletchervirus</taxon>
        <taxon>Fletchervirus PC5</taxon>
    </lineage>
</organism>
<protein>
    <submittedName>
        <fullName evidence="1">Terminase-like family protein</fullName>
    </submittedName>
</protein>
<keyword evidence="2" id="KW-1185">Reference proteome</keyword>
<evidence type="ECO:0000313" key="1">
    <source>
        <dbReference type="EMBL" id="ANH51261.1"/>
    </source>
</evidence>
<dbReference type="InterPro" id="IPR027417">
    <property type="entry name" value="P-loop_NTPase"/>
</dbReference>
<accession>A0A1B0XVV7</accession>
<dbReference type="Gene3D" id="3.40.50.300">
    <property type="entry name" value="P-loop containing nucleotide triphosphate hydrolases"/>
    <property type="match status" value="1"/>
</dbReference>